<dbReference type="STRING" id="260552.Mag101_11055"/>
<dbReference type="OrthoDB" id="5887723at2"/>
<dbReference type="EC" id="1.2.1.3" evidence="3"/>
<name>A0A1Q2M602_9GAMM</name>
<dbReference type="Gene3D" id="3.40.309.10">
    <property type="entry name" value="Aldehyde Dehydrogenase, Chain A, domain 2"/>
    <property type="match status" value="1"/>
</dbReference>
<comment type="similarity">
    <text evidence="1">Belongs to the aldehyde dehydrogenase family.</text>
</comment>
<evidence type="ECO:0000256" key="4">
    <source>
        <dbReference type="ARBA" id="ARBA00049194"/>
    </source>
</evidence>
<dbReference type="AlphaFoldDB" id="A0A1Q2M602"/>
<dbReference type="PROSITE" id="PS00070">
    <property type="entry name" value="ALDEHYDE_DEHYDR_CYS"/>
    <property type="match status" value="1"/>
</dbReference>
<sequence>MTDLKALPTQKLYINGEWRDSEGGSLHPVINPATEETLCEVIQGSMEDVDDAVAAAKAAFKEWRHSRAAKRQALMHAIADGMEARKQDLVAAVSEALGCPAHIAEWLHVDGPIYSMRYYADRAALMEETEKAAHSVVMKDPVGVCGFITPWNYPLHQFVGKVAPALAAGCAMIQKPSEMTPLQDYVMAEIIDAAGVPAGVFNLVPGAGPIVGAALSSHVDIDMVSFTGSTRAGIEVAKSAAPTVKRVTQELGGKSPFIITPDADLEAAVRWGCEDVFINTGQTCTALTRMLVPAERYEEAVAIAKQVAEEVAIGTGENAFMGPLSSSRQREIVRGYIDKGIAEGARLVTGGSEAPEGLAQGFYVKPTVFADVNNDMAIAREEIFGPVTCMIPYKDMDEAIAIANDSEYGLSSGVWAKDAEAAMPVVRRLEAGLCFVNGGEFNYDAPFGGVKRSGNGREFGNAGLDEFIELKSVQLPA</sequence>
<dbReference type="Pfam" id="PF00171">
    <property type="entry name" value="Aldedh"/>
    <property type="match status" value="1"/>
</dbReference>
<comment type="catalytic activity">
    <reaction evidence="4">
        <text>an aldehyde + NAD(+) + H2O = a carboxylate + NADH + 2 H(+)</text>
        <dbReference type="Rhea" id="RHEA:16185"/>
        <dbReference type="ChEBI" id="CHEBI:15377"/>
        <dbReference type="ChEBI" id="CHEBI:15378"/>
        <dbReference type="ChEBI" id="CHEBI:17478"/>
        <dbReference type="ChEBI" id="CHEBI:29067"/>
        <dbReference type="ChEBI" id="CHEBI:57540"/>
        <dbReference type="ChEBI" id="CHEBI:57945"/>
        <dbReference type="EC" id="1.2.1.3"/>
    </reaction>
</comment>
<dbReference type="InterPro" id="IPR016163">
    <property type="entry name" value="Ald_DH_C"/>
</dbReference>
<dbReference type="PANTHER" id="PTHR42804">
    <property type="entry name" value="ALDEHYDE DEHYDROGENASE"/>
    <property type="match status" value="1"/>
</dbReference>
<dbReference type="InterPro" id="IPR016162">
    <property type="entry name" value="Ald_DH_N"/>
</dbReference>
<dbReference type="FunFam" id="3.40.605.10:FF:000007">
    <property type="entry name" value="NAD/NADP-dependent betaine aldehyde dehydrogenase"/>
    <property type="match status" value="1"/>
</dbReference>
<evidence type="ECO:0000313" key="7">
    <source>
        <dbReference type="Proteomes" id="UP000188219"/>
    </source>
</evidence>
<dbReference type="GO" id="GO:0004029">
    <property type="term" value="F:aldehyde dehydrogenase (NAD+) activity"/>
    <property type="evidence" value="ECO:0007669"/>
    <property type="project" value="UniProtKB-EC"/>
</dbReference>
<dbReference type="CDD" id="cd07138">
    <property type="entry name" value="ALDH_CddD_SSP0762"/>
    <property type="match status" value="1"/>
</dbReference>
<dbReference type="eggNOG" id="COG1012">
    <property type="taxonomic scope" value="Bacteria"/>
</dbReference>
<gene>
    <name evidence="6" type="ORF">Mag101_11055</name>
</gene>
<dbReference type="EMBL" id="CP019650">
    <property type="protein sequence ID" value="AQQ68111.1"/>
    <property type="molecule type" value="Genomic_DNA"/>
</dbReference>
<dbReference type="Gene3D" id="3.40.605.10">
    <property type="entry name" value="Aldehyde Dehydrogenase, Chain A, domain 1"/>
    <property type="match status" value="1"/>
</dbReference>
<dbReference type="InterPro" id="IPR016161">
    <property type="entry name" value="Ald_DH/histidinol_DH"/>
</dbReference>
<evidence type="ECO:0000256" key="3">
    <source>
        <dbReference type="ARBA" id="ARBA00024226"/>
    </source>
</evidence>
<dbReference type="InterPro" id="IPR015590">
    <property type="entry name" value="Aldehyde_DH_dom"/>
</dbReference>
<evidence type="ECO:0000256" key="2">
    <source>
        <dbReference type="ARBA" id="ARBA00023002"/>
    </source>
</evidence>
<dbReference type="SUPFAM" id="SSF53720">
    <property type="entry name" value="ALDH-like"/>
    <property type="match status" value="1"/>
</dbReference>
<accession>A0A1Q2M602</accession>
<reference evidence="6" key="1">
    <citation type="submission" date="2017-02" db="EMBL/GenBank/DDBJ databases">
        <title>Genome of Microbulbifer agarilyticus GP101.</title>
        <authorList>
            <person name="Jung J."/>
            <person name="Bae S.S."/>
            <person name="Baek K."/>
        </authorList>
    </citation>
    <scope>NUCLEOTIDE SEQUENCE [LARGE SCALE GENOMIC DNA]</scope>
    <source>
        <strain evidence="6">GP101</strain>
    </source>
</reference>
<proteinExistence type="inferred from homology"/>
<feature type="domain" description="Aldehyde dehydrogenase" evidence="5">
    <location>
        <begin position="18"/>
        <end position="473"/>
    </location>
</feature>
<keyword evidence="2" id="KW-0560">Oxidoreductase</keyword>
<protein>
    <recommendedName>
        <fullName evidence="3">aldehyde dehydrogenase (NAD(+))</fullName>
        <ecNumber evidence="3">1.2.1.3</ecNumber>
    </recommendedName>
</protein>
<dbReference type="RefSeq" id="WP_077404738.1">
    <property type="nucleotide sequence ID" value="NZ_CP019650.1"/>
</dbReference>
<dbReference type="Proteomes" id="UP000188219">
    <property type="component" value="Chromosome"/>
</dbReference>
<dbReference type="PANTHER" id="PTHR42804:SF1">
    <property type="entry name" value="ALDEHYDE DEHYDROGENASE-RELATED"/>
    <property type="match status" value="1"/>
</dbReference>
<evidence type="ECO:0000256" key="1">
    <source>
        <dbReference type="ARBA" id="ARBA00009986"/>
    </source>
</evidence>
<evidence type="ECO:0000313" key="6">
    <source>
        <dbReference type="EMBL" id="AQQ68111.1"/>
    </source>
</evidence>
<dbReference type="InterPro" id="IPR016160">
    <property type="entry name" value="Ald_DH_CS_CYS"/>
</dbReference>
<dbReference type="KEGG" id="maga:Mag101_11055"/>
<organism evidence="6 7">
    <name type="scientific">Microbulbifer agarilyticus</name>
    <dbReference type="NCBI Taxonomy" id="260552"/>
    <lineage>
        <taxon>Bacteria</taxon>
        <taxon>Pseudomonadati</taxon>
        <taxon>Pseudomonadota</taxon>
        <taxon>Gammaproteobacteria</taxon>
        <taxon>Cellvibrionales</taxon>
        <taxon>Microbulbiferaceae</taxon>
        <taxon>Microbulbifer</taxon>
    </lineage>
</organism>
<evidence type="ECO:0000259" key="5">
    <source>
        <dbReference type="Pfam" id="PF00171"/>
    </source>
</evidence>
<keyword evidence="7" id="KW-1185">Reference proteome</keyword>